<protein>
    <submittedName>
        <fullName evidence="2">Uncharacterized protein</fullName>
    </submittedName>
</protein>
<proteinExistence type="predicted"/>
<evidence type="ECO:0000313" key="3">
    <source>
        <dbReference type="Proteomes" id="UP000231028"/>
    </source>
</evidence>
<gene>
    <name evidence="2" type="ORF">COZ13_00170</name>
</gene>
<comment type="caution">
    <text evidence="2">The sequence shown here is derived from an EMBL/GenBank/DDBJ whole genome shotgun (WGS) entry which is preliminary data.</text>
</comment>
<keyword evidence="1" id="KW-1133">Transmembrane helix</keyword>
<name>A0A2M7P5L0_9BACT</name>
<reference evidence="3" key="1">
    <citation type="submission" date="2017-09" db="EMBL/GenBank/DDBJ databases">
        <title>Depth-based differentiation of microbial function through sediment-hosted aquifers and enrichment of novel symbionts in the deep terrestrial subsurface.</title>
        <authorList>
            <person name="Probst A.J."/>
            <person name="Ladd B."/>
            <person name="Jarett J.K."/>
            <person name="Geller-Mcgrath D.E."/>
            <person name="Sieber C.M.K."/>
            <person name="Emerson J.B."/>
            <person name="Anantharaman K."/>
            <person name="Thomas B.C."/>
            <person name="Malmstrom R."/>
            <person name="Stieglmeier M."/>
            <person name="Klingl A."/>
            <person name="Woyke T."/>
            <person name="Ryan C.M."/>
            <person name="Banfield J.F."/>
        </authorList>
    </citation>
    <scope>NUCLEOTIDE SEQUENCE [LARGE SCALE GENOMIC DNA]</scope>
</reference>
<sequence length="92" mass="10750">MNSGIEVSFGQFFNGIFLILFGVFSVTFYFKVIRPKQVVVWKLDEYKKFSVKSKVWWQRIHDIGVLIGSIFFIIVGILSLASDFYKLICRDD</sequence>
<keyword evidence="1" id="KW-0812">Transmembrane</keyword>
<dbReference type="AlphaFoldDB" id="A0A2M7P5L0"/>
<evidence type="ECO:0000313" key="2">
    <source>
        <dbReference type="EMBL" id="PIY20588.1"/>
    </source>
</evidence>
<dbReference type="Proteomes" id="UP000231028">
    <property type="component" value="Unassembled WGS sequence"/>
</dbReference>
<feature type="transmembrane region" description="Helical" evidence="1">
    <location>
        <begin position="12"/>
        <end position="32"/>
    </location>
</feature>
<keyword evidence="1" id="KW-0472">Membrane</keyword>
<evidence type="ECO:0000256" key="1">
    <source>
        <dbReference type="SAM" id="Phobius"/>
    </source>
</evidence>
<organism evidence="2 3">
    <name type="scientific">Candidatus Desantisbacteria bacterium CG_4_10_14_3_um_filter_40_18</name>
    <dbReference type="NCBI Taxonomy" id="1974544"/>
    <lineage>
        <taxon>Bacteria</taxon>
        <taxon>Candidatus Desantisiibacteriota</taxon>
    </lineage>
</organism>
<feature type="transmembrane region" description="Helical" evidence="1">
    <location>
        <begin position="63"/>
        <end position="82"/>
    </location>
</feature>
<dbReference type="EMBL" id="PFKI01000008">
    <property type="protein sequence ID" value="PIY20588.1"/>
    <property type="molecule type" value="Genomic_DNA"/>
</dbReference>
<accession>A0A2M7P5L0</accession>